<accession>A0A1Y2HVP6</accession>
<feature type="domain" description="JmjC" evidence="1">
    <location>
        <begin position="32"/>
        <end position="197"/>
    </location>
</feature>
<dbReference type="InterPro" id="IPR003347">
    <property type="entry name" value="JmjC_dom"/>
</dbReference>
<dbReference type="PANTHER" id="PTHR10694">
    <property type="entry name" value="LYSINE-SPECIFIC DEMETHYLASE"/>
    <property type="match status" value="1"/>
</dbReference>
<keyword evidence="3" id="KW-1185">Reference proteome</keyword>
<dbReference type="SUPFAM" id="SSF51197">
    <property type="entry name" value="Clavaminate synthase-like"/>
    <property type="match status" value="1"/>
</dbReference>
<gene>
    <name evidence="2" type="ORF">BCR44DRAFT_101598</name>
</gene>
<dbReference type="OrthoDB" id="9547406at2759"/>
<feature type="non-terminal residue" evidence="2">
    <location>
        <position position="199"/>
    </location>
</feature>
<evidence type="ECO:0000313" key="3">
    <source>
        <dbReference type="Proteomes" id="UP000193411"/>
    </source>
</evidence>
<feature type="non-terminal residue" evidence="2">
    <location>
        <position position="1"/>
    </location>
</feature>
<dbReference type="GO" id="GO:0032454">
    <property type="term" value="F:histone H3K9 demethylase activity"/>
    <property type="evidence" value="ECO:0007669"/>
    <property type="project" value="TreeGrafter"/>
</dbReference>
<dbReference type="Pfam" id="PF02373">
    <property type="entry name" value="JmjC"/>
    <property type="match status" value="1"/>
</dbReference>
<dbReference type="PROSITE" id="PS51184">
    <property type="entry name" value="JMJC"/>
    <property type="match status" value="1"/>
</dbReference>
<dbReference type="Proteomes" id="UP000193411">
    <property type="component" value="Unassembled WGS sequence"/>
</dbReference>
<comment type="caution">
    <text evidence="2">The sequence shown here is derived from an EMBL/GenBank/DDBJ whole genome shotgun (WGS) entry which is preliminary data.</text>
</comment>
<dbReference type="Gene3D" id="2.60.120.650">
    <property type="entry name" value="Cupin"/>
    <property type="match status" value="1"/>
</dbReference>
<reference evidence="2 3" key="1">
    <citation type="submission" date="2016-07" db="EMBL/GenBank/DDBJ databases">
        <title>Pervasive Adenine N6-methylation of Active Genes in Fungi.</title>
        <authorList>
            <consortium name="DOE Joint Genome Institute"/>
            <person name="Mondo S.J."/>
            <person name="Dannebaum R.O."/>
            <person name="Kuo R.C."/>
            <person name="Labutti K."/>
            <person name="Haridas S."/>
            <person name="Kuo A."/>
            <person name="Salamov A."/>
            <person name="Ahrendt S.R."/>
            <person name="Lipzen A."/>
            <person name="Sullivan W."/>
            <person name="Andreopoulos W.B."/>
            <person name="Clum A."/>
            <person name="Lindquist E."/>
            <person name="Daum C."/>
            <person name="Ramamoorthy G.K."/>
            <person name="Gryganskyi A."/>
            <person name="Culley D."/>
            <person name="Magnuson J.K."/>
            <person name="James T.Y."/>
            <person name="O'Malley M.A."/>
            <person name="Stajich J.E."/>
            <person name="Spatafora J.W."/>
            <person name="Visel A."/>
            <person name="Grigoriev I.V."/>
        </authorList>
    </citation>
    <scope>NUCLEOTIDE SEQUENCE [LARGE SCALE GENOMIC DNA]</scope>
    <source>
        <strain evidence="2 3">PL171</strain>
    </source>
</reference>
<dbReference type="STRING" id="765915.A0A1Y2HVP6"/>
<dbReference type="PANTHER" id="PTHR10694:SF7">
    <property type="entry name" value="[HISTONE H3]-TRIMETHYL-L-LYSINE(9) DEMETHYLASE"/>
    <property type="match status" value="1"/>
</dbReference>
<sequence>LEPEYWRSIGILGTAAVPMYGADLQGTLWPSATSPSVWNTNKLDHILAHCLGAYARIPGVNSPFLYFGTWRATFGWHAEDMDLYSINYLHFGAPKAWYALSPSDADKFEAFAREKYPMDHKACSEFIRHKTFHFSPQVLRERGLEVHRMVQEKNEFVITFPRGYHAGFNLGFNCAESVNFALPRWFAIGKRARPCQCVE</sequence>
<dbReference type="GO" id="GO:0005634">
    <property type="term" value="C:nucleus"/>
    <property type="evidence" value="ECO:0007669"/>
    <property type="project" value="TreeGrafter"/>
</dbReference>
<dbReference type="GO" id="GO:0010468">
    <property type="term" value="P:regulation of gene expression"/>
    <property type="evidence" value="ECO:0007669"/>
    <property type="project" value="TreeGrafter"/>
</dbReference>
<dbReference type="AlphaFoldDB" id="A0A1Y2HVP6"/>
<evidence type="ECO:0000313" key="2">
    <source>
        <dbReference type="EMBL" id="ORZ38686.1"/>
    </source>
</evidence>
<dbReference type="EMBL" id="MCFL01000008">
    <property type="protein sequence ID" value="ORZ38686.1"/>
    <property type="molecule type" value="Genomic_DNA"/>
</dbReference>
<dbReference type="SMART" id="SM00558">
    <property type="entry name" value="JmjC"/>
    <property type="match status" value="1"/>
</dbReference>
<protein>
    <submittedName>
        <fullName evidence="2">JmjC domain, hydroxylase-domain-containing protein</fullName>
    </submittedName>
</protein>
<name>A0A1Y2HVP6_9FUNG</name>
<organism evidence="2 3">
    <name type="scientific">Catenaria anguillulae PL171</name>
    <dbReference type="NCBI Taxonomy" id="765915"/>
    <lineage>
        <taxon>Eukaryota</taxon>
        <taxon>Fungi</taxon>
        <taxon>Fungi incertae sedis</taxon>
        <taxon>Blastocladiomycota</taxon>
        <taxon>Blastocladiomycetes</taxon>
        <taxon>Blastocladiales</taxon>
        <taxon>Catenariaceae</taxon>
        <taxon>Catenaria</taxon>
    </lineage>
</organism>
<dbReference type="GO" id="GO:0051864">
    <property type="term" value="F:histone H3K36 demethylase activity"/>
    <property type="evidence" value="ECO:0007669"/>
    <property type="project" value="TreeGrafter"/>
</dbReference>
<proteinExistence type="predicted"/>
<evidence type="ECO:0000259" key="1">
    <source>
        <dbReference type="PROSITE" id="PS51184"/>
    </source>
</evidence>
<dbReference type="GO" id="GO:0000785">
    <property type="term" value="C:chromatin"/>
    <property type="evidence" value="ECO:0007669"/>
    <property type="project" value="TreeGrafter"/>
</dbReference>